<feature type="signal peptide" evidence="1">
    <location>
        <begin position="1"/>
        <end position="22"/>
    </location>
</feature>
<proteinExistence type="predicted"/>
<reference evidence="2 3" key="1">
    <citation type="submission" date="2022-07" db="EMBL/GenBank/DDBJ databases">
        <authorList>
            <person name="Xamxidin M."/>
            <person name="Wu M."/>
        </authorList>
    </citation>
    <scope>NUCLEOTIDE SEQUENCE [LARGE SCALE GENOMIC DNA]</scope>
    <source>
        <strain evidence="2 3">NBRC 111650</strain>
    </source>
</reference>
<accession>A0ABT1WHH7</accession>
<gene>
    <name evidence="2" type="ORF">NQT62_10930</name>
</gene>
<organism evidence="2 3">
    <name type="scientific">Limnobacter humi</name>
    <dbReference type="NCBI Taxonomy" id="1778671"/>
    <lineage>
        <taxon>Bacteria</taxon>
        <taxon>Pseudomonadati</taxon>
        <taxon>Pseudomonadota</taxon>
        <taxon>Betaproteobacteria</taxon>
        <taxon>Burkholderiales</taxon>
        <taxon>Burkholderiaceae</taxon>
        <taxon>Limnobacter</taxon>
    </lineage>
</organism>
<evidence type="ECO:0000313" key="2">
    <source>
        <dbReference type="EMBL" id="MCQ8896945.1"/>
    </source>
</evidence>
<dbReference type="InterPro" id="IPR032466">
    <property type="entry name" value="Metal_Hydrolase"/>
</dbReference>
<protein>
    <submittedName>
        <fullName evidence="2">Peptidase M19</fullName>
    </submittedName>
</protein>
<evidence type="ECO:0000256" key="1">
    <source>
        <dbReference type="SAM" id="SignalP"/>
    </source>
</evidence>
<keyword evidence="1" id="KW-0732">Signal</keyword>
<evidence type="ECO:0000313" key="3">
    <source>
        <dbReference type="Proteomes" id="UP001204142"/>
    </source>
</evidence>
<feature type="chain" id="PRO_5046781225" evidence="1">
    <location>
        <begin position="23"/>
        <end position="744"/>
    </location>
</feature>
<keyword evidence="3" id="KW-1185">Reference proteome</keyword>
<name>A0ABT1WHH7_9BURK</name>
<dbReference type="RefSeq" id="WP_256764735.1">
    <property type="nucleotide sequence ID" value="NZ_JANIGO010000003.1"/>
</dbReference>
<dbReference type="PROSITE" id="PS51257">
    <property type="entry name" value="PROKAR_LIPOPROTEIN"/>
    <property type="match status" value="1"/>
</dbReference>
<dbReference type="SUPFAM" id="SSF51556">
    <property type="entry name" value="Metallo-dependent hydrolases"/>
    <property type="match status" value="1"/>
</dbReference>
<dbReference type="Proteomes" id="UP001204142">
    <property type="component" value="Unassembled WGS sequence"/>
</dbReference>
<dbReference type="EMBL" id="JANIGO010000003">
    <property type="protein sequence ID" value="MCQ8896945.1"/>
    <property type="molecule type" value="Genomic_DNA"/>
</dbReference>
<sequence length="744" mass="80581">MRTQPHQSDRAARCLSALGLLAAVTLLGACNSDSGSLAGGGNNGTPTSPSEVVVKPTAFNIANQCHALQSVASGKFVSVTTGGTYAVDQTLLSKAAPLYLKPSALGKYMLFNANQQLMQGVGNTAGTPVTSTTAYSDSIEWSVLDDERGRDGFSLTNTGTQMKLALLDSSSTLGSVEKAATGSNTLFRFVPTQGCADFPEISTNTTGDTFTGAGENQALRGFADVHNHITATTFLGGAHHGRPFHRFGVTQALDNCQTDHGPDGRLDLVENLFKVQPQATHDTVGWPTFNDWPAADSLTHEGLYYKWLERAWKAGLRIFVTNLVENETLCNLVRNTKGKPTQNCNEMDSAVSQIAFARDLESYVDAQYGGNGKGWFRIVTTPAEARKVVNEGKLAVVLGIEISHLFNCGVKLGQAQCDQAEIDRQLDRLYNLGVRQMFPIHEFDNAFGGNGIFDGLVLNGGNFLDTGAFWTTYDCPGGDNNYKDYILRQPGAVMTSVPGLGNDPLSSAVIANNPGLPVYPSAENRRQCNKRGLTELGKYAFKRLMERGIIIEVDHLELSIKGDLIDLAERQVPAYPLVSTHGAHGGITREQARRMIAAGGLVYPYQGNAQAWTQDFKLISSLKSPKYDFAVGYGADTNGLGAQAGPRGADRPPVKYPFTLFSGKDWDGVFNKSVSPVKFDQQKSGERIYDANAEGQAHYGLKADWVEEVRLEGGNEALKALYNSAEVYIQMWERTQAKRSKINP</sequence>
<comment type="caution">
    <text evidence="2">The sequence shown here is derived from an EMBL/GenBank/DDBJ whole genome shotgun (WGS) entry which is preliminary data.</text>
</comment>
<dbReference type="Gene3D" id="3.20.20.140">
    <property type="entry name" value="Metal-dependent hydrolases"/>
    <property type="match status" value="1"/>
</dbReference>